<dbReference type="OMA" id="CWETDEH"/>
<dbReference type="SUPFAM" id="SSF54373">
    <property type="entry name" value="FAD-linked reductases, C-terminal domain"/>
    <property type="match status" value="1"/>
</dbReference>
<feature type="chain" id="PRO_5040569696" evidence="1">
    <location>
        <begin position="21"/>
        <end position="678"/>
    </location>
</feature>
<evidence type="ECO:0000313" key="5">
    <source>
        <dbReference type="Proteomes" id="UP000077248"/>
    </source>
</evidence>
<name>A0A177DIS9_ALTAL</name>
<dbReference type="Gene3D" id="3.50.50.60">
    <property type="entry name" value="FAD/NAD(P)-binding domain"/>
    <property type="match status" value="1"/>
</dbReference>
<dbReference type="InterPro" id="IPR036188">
    <property type="entry name" value="FAD/NAD-bd_sf"/>
</dbReference>
<protein>
    <submittedName>
        <fullName evidence="3">L-amino-acid oxidase</fullName>
    </submittedName>
</protein>
<gene>
    <name evidence="4" type="ORF">AA0117_g4227</name>
    <name evidence="3" type="ORF">CC77DRAFT_1022276</name>
</gene>
<dbReference type="PANTHER" id="PTHR10742">
    <property type="entry name" value="FLAVIN MONOAMINE OXIDASE"/>
    <property type="match status" value="1"/>
</dbReference>
<reference evidence="6" key="2">
    <citation type="journal article" date="2019" name="bioRxiv">
        <title>Genomics, evolutionary history and diagnostics of the Alternaria alternata species group including apple and Asian pear pathotypes.</title>
        <authorList>
            <person name="Armitage A.D."/>
            <person name="Cockerton H.M."/>
            <person name="Sreenivasaprasad S."/>
            <person name="Woodhall J.W."/>
            <person name="Lane C.R."/>
            <person name="Harrison R.J."/>
            <person name="Clarkson J.P."/>
        </authorList>
    </citation>
    <scope>NUCLEOTIDE SEQUENCE [LARGE SCALE GENOMIC DNA]</scope>
    <source>
        <strain evidence="6">FERA 1177</strain>
    </source>
</reference>
<keyword evidence="5" id="KW-1185">Reference proteome</keyword>
<dbReference type="Gene3D" id="1.20.1440.240">
    <property type="match status" value="1"/>
</dbReference>
<feature type="domain" description="Amine oxidase" evidence="2">
    <location>
        <begin position="174"/>
        <end position="649"/>
    </location>
</feature>
<dbReference type="KEGG" id="aalt:CC77DRAFT_1022276"/>
<dbReference type="Proteomes" id="UP000077248">
    <property type="component" value="Unassembled WGS sequence"/>
</dbReference>
<evidence type="ECO:0000313" key="6">
    <source>
        <dbReference type="Proteomes" id="UP000291422"/>
    </source>
</evidence>
<evidence type="ECO:0000259" key="2">
    <source>
        <dbReference type="Pfam" id="PF01593"/>
    </source>
</evidence>
<dbReference type="GO" id="GO:0009063">
    <property type="term" value="P:amino acid catabolic process"/>
    <property type="evidence" value="ECO:0007669"/>
    <property type="project" value="TreeGrafter"/>
</dbReference>
<proteinExistence type="predicted"/>
<feature type="signal peptide" evidence="1">
    <location>
        <begin position="1"/>
        <end position="20"/>
    </location>
</feature>
<dbReference type="GO" id="GO:0001716">
    <property type="term" value="F:L-amino-acid oxidase activity"/>
    <property type="evidence" value="ECO:0007669"/>
    <property type="project" value="TreeGrafter"/>
</dbReference>
<dbReference type="Proteomes" id="UP000291422">
    <property type="component" value="Unassembled WGS sequence"/>
</dbReference>
<reference evidence="3 5" key="1">
    <citation type="submission" date="2016-05" db="EMBL/GenBank/DDBJ databases">
        <title>Comparative analysis of secretome profiles of manganese(II)-oxidizing ascomycete fungi.</title>
        <authorList>
            <consortium name="DOE Joint Genome Institute"/>
            <person name="Zeiner C.A."/>
            <person name="Purvine S.O."/>
            <person name="Zink E.M."/>
            <person name="Wu S."/>
            <person name="Pasa-Tolic L."/>
            <person name="Chaput D.L."/>
            <person name="Haridas S."/>
            <person name="Grigoriev I.V."/>
            <person name="Santelli C.M."/>
            <person name="Hansel C.M."/>
        </authorList>
    </citation>
    <scope>NUCLEOTIDE SEQUENCE [LARGE SCALE GENOMIC DNA]</scope>
    <source>
        <strain evidence="3 5">SRC1lrK2f</strain>
    </source>
</reference>
<dbReference type="Gene3D" id="3.90.660.10">
    <property type="match status" value="1"/>
</dbReference>
<dbReference type="AlphaFoldDB" id="A0A177DIS9"/>
<evidence type="ECO:0000313" key="3">
    <source>
        <dbReference type="EMBL" id="OAG18749.1"/>
    </source>
</evidence>
<evidence type="ECO:0000313" key="4">
    <source>
        <dbReference type="EMBL" id="RYN78477.1"/>
    </source>
</evidence>
<dbReference type="InterPro" id="IPR050281">
    <property type="entry name" value="Flavin_monoamine_oxidase"/>
</dbReference>
<keyword evidence="1" id="KW-0732">Signal</keyword>
<dbReference type="PANTHER" id="PTHR10742:SF382">
    <property type="entry name" value="AMINE OXIDASE DOMAIN-CONTAINING PROTEIN"/>
    <property type="match status" value="1"/>
</dbReference>
<dbReference type="Pfam" id="PF01593">
    <property type="entry name" value="Amino_oxidase"/>
    <property type="match status" value="1"/>
</dbReference>
<evidence type="ECO:0000256" key="1">
    <source>
        <dbReference type="SAM" id="SignalP"/>
    </source>
</evidence>
<dbReference type="SUPFAM" id="SSF51905">
    <property type="entry name" value="FAD/NAD(P)-binding domain"/>
    <property type="match status" value="1"/>
</dbReference>
<reference evidence="4" key="3">
    <citation type="journal article" date="2019" name="J. ISSAAS">
        <title>Genomics, evolutionary history and diagnostics of the Alternaria alternata species group including apple and Asian pear pathotypes.</title>
        <authorList>
            <person name="Armitage A.D."/>
            <person name="Cockerton H.M."/>
            <person name="Sreenivasaprasad S."/>
            <person name="Woodhall J."/>
            <person name="Lane C."/>
            <person name="Harrison R.J."/>
            <person name="Clarkson J.P."/>
        </authorList>
    </citation>
    <scope>NUCLEOTIDE SEQUENCE</scope>
    <source>
        <strain evidence="4">FERA 1177</strain>
    </source>
</reference>
<dbReference type="EMBL" id="PDXD01000007">
    <property type="protein sequence ID" value="RYN78477.1"/>
    <property type="molecule type" value="Genomic_DNA"/>
</dbReference>
<dbReference type="RefSeq" id="XP_018384170.1">
    <property type="nucleotide sequence ID" value="XM_018525428.1"/>
</dbReference>
<organism evidence="3 5">
    <name type="scientific">Alternaria alternata</name>
    <name type="common">Alternaria rot fungus</name>
    <name type="synonym">Torula alternata</name>
    <dbReference type="NCBI Taxonomy" id="5599"/>
    <lineage>
        <taxon>Eukaryota</taxon>
        <taxon>Fungi</taxon>
        <taxon>Dikarya</taxon>
        <taxon>Ascomycota</taxon>
        <taxon>Pezizomycotina</taxon>
        <taxon>Dothideomycetes</taxon>
        <taxon>Pleosporomycetidae</taxon>
        <taxon>Pleosporales</taxon>
        <taxon>Pleosporineae</taxon>
        <taxon>Pleosporaceae</taxon>
        <taxon>Alternaria</taxon>
        <taxon>Alternaria sect. Alternaria</taxon>
        <taxon>Alternaria alternata complex</taxon>
    </lineage>
</organism>
<dbReference type="InterPro" id="IPR002937">
    <property type="entry name" value="Amino_oxidase"/>
</dbReference>
<dbReference type="STRING" id="5599.A0A177DIS9"/>
<sequence>MKGLLTASSTALSLAGGAVSSPVTPRSDLLFFKPLTVTSNSVHNVHVGYGEDDFEGEVRLVYGDCDMKSHADSHHDVASHYIKRSGRPERFVWIVPDDAVHGGCLHAYSGSALIGRSAPVRIHHPPKKREDISDVADAMGPWFDGVAYMQAKQNNASYVAVEKSKKIAIIGGGMSGLMTSLLLDSVGIHDWHITESSQRIGGRIRTKYLAGSTPEQYQYQEMGPMRFPVSTTYPDTNETLEIQDHKMVFQLGDVLNQMNGGNTSSLAVNFIPWIQSSPNVPGNSNGFRLPNGRIPSATQIKNNATAYTLPAAEGPDEETVEHVEEALDDFIGYDRKAAREIYANVYKAHKNAVEKGLFHWSEAAYMKYALNASDNVVDYVTGLENAPIWEYETAYFSATTWRTIDKGLESLPRAFYPHVQDRLTLGRKVTGLKHDESTGKIAVQWRQDPLAMEPESEEYDYAVVAVPFSKVRLWELPEYSSLLSRAINEMNYSPSCKVSLHYKTRFWEKLSPPIIGGCGSVDIAGIGSVCYPAYQINSTGPGVILGSYVSGTLARSVGALSTTDHVAMVQRAMVEVHGEVAAEQWTGAYERQCWEFDEHQAGAWASPFVGQQDLFLPAYYKTEHQSIFIGEHTSYTHAWIFSALDSAVRGTSQLLLDMGLVDEAKQIVDTWMGRWISI</sequence>
<accession>A0A177DIS9</accession>
<dbReference type="VEuPathDB" id="FungiDB:CC77DRAFT_1022276"/>
<dbReference type="EMBL" id="KV441483">
    <property type="protein sequence ID" value="OAG18749.1"/>
    <property type="molecule type" value="Genomic_DNA"/>
</dbReference>
<dbReference type="GeneID" id="29111022"/>